<keyword evidence="4" id="KW-0804">Transcription</keyword>
<dbReference type="InterPro" id="IPR002100">
    <property type="entry name" value="TF_MADSbox"/>
</dbReference>
<dbReference type="GO" id="GO:0000978">
    <property type="term" value="F:RNA polymerase II cis-regulatory region sequence-specific DNA binding"/>
    <property type="evidence" value="ECO:0000318"/>
    <property type="project" value="GO_Central"/>
</dbReference>
<organism evidence="7 8">
    <name type="scientific">Brassica napus</name>
    <name type="common">Rape</name>
    <dbReference type="NCBI Taxonomy" id="3708"/>
    <lineage>
        <taxon>Eukaryota</taxon>
        <taxon>Viridiplantae</taxon>
        <taxon>Streptophyta</taxon>
        <taxon>Embryophyta</taxon>
        <taxon>Tracheophyta</taxon>
        <taxon>Spermatophyta</taxon>
        <taxon>Magnoliopsida</taxon>
        <taxon>eudicotyledons</taxon>
        <taxon>Gunneridae</taxon>
        <taxon>Pentapetalae</taxon>
        <taxon>rosids</taxon>
        <taxon>malvids</taxon>
        <taxon>Brassicales</taxon>
        <taxon>Brassicaceae</taxon>
        <taxon>Brassiceae</taxon>
        <taxon>Brassica</taxon>
    </lineage>
</organism>
<dbReference type="Gramene" id="CDY63012">
    <property type="protein sequence ID" value="CDY63012"/>
    <property type="gene ID" value="GSBRNA2T00037853001"/>
</dbReference>
<evidence type="ECO:0000256" key="4">
    <source>
        <dbReference type="ARBA" id="ARBA00023163"/>
    </source>
</evidence>
<keyword evidence="5" id="KW-0539">Nucleus</keyword>
<evidence type="ECO:0000256" key="2">
    <source>
        <dbReference type="ARBA" id="ARBA00023015"/>
    </source>
</evidence>
<evidence type="ECO:0000256" key="1">
    <source>
        <dbReference type="ARBA" id="ARBA00004123"/>
    </source>
</evidence>
<evidence type="ECO:0000313" key="8">
    <source>
        <dbReference type="Proteomes" id="UP000028999"/>
    </source>
</evidence>
<proteinExistence type="predicted"/>
<dbReference type="SUPFAM" id="SSF55455">
    <property type="entry name" value="SRF-like"/>
    <property type="match status" value="1"/>
</dbReference>
<feature type="domain" description="MADS-box" evidence="6">
    <location>
        <begin position="20"/>
        <end position="57"/>
    </location>
</feature>
<evidence type="ECO:0000259" key="6">
    <source>
        <dbReference type="PROSITE" id="PS50066"/>
    </source>
</evidence>
<dbReference type="InterPro" id="IPR036879">
    <property type="entry name" value="TF_MADSbox_sf"/>
</dbReference>
<evidence type="ECO:0000256" key="5">
    <source>
        <dbReference type="ARBA" id="ARBA00023242"/>
    </source>
</evidence>
<dbReference type="Proteomes" id="UP000028999">
    <property type="component" value="Unassembled WGS sequence"/>
</dbReference>
<dbReference type="EMBL" id="LK034233">
    <property type="protein sequence ID" value="CDY63012.1"/>
    <property type="molecule type" value="Genomic_DNA"/>
</dbReference>
<dbReference type="GO" id="GO:0046983">
    <property type="term" value="F:protein dimerization activity"/>
    <property type="evidence" value="ECO:0007669"/>
    <property type="project" value="InterPro"/>
</dbReference>
<accession>A0A078JAX5</accession>
<dbReference type="GO" id="GO:0005634">
    <property type="term" value="C:nucleus"/>
    <property type="evidence" value="ECO:0007669"/>
    <property type="project" value="UniProtKB-SubCell"/>
</dbReference>
<keyword evidence="3" id="KW-0238">DNA-binding</keyword>
<sequence>MNFSLLIPKQTAPKSFLLLREKTILKKALELSILCENEICVIHCDREGNLVNTYPEDQCQVKDILKRYNRLSDREKIKKNTNLSQFYNKKLVDEKRRALTDAEERKKFTKKVGDFKGSLQDQFLILQDRARDLLYSQDHQTEPDQSRCLAAMSEQNHNFPAPSSGFFPHNDFSFSLIDEDPLMKFCPPVIDNLVSDINNK</sequence>
<evidence type="ECO:0000256" key="3">
    <source>
        <dbReference type="ARBA" id="ARBA00023125"/>
    </source>
</evidence>
<comment type="subcellular location">
    <subcellularLocation>
        <location evidence="1">Nucleus</location>
    </subcellularLocation>
</comment>
<reference evidence="7 8" key="1">
    <citation type="journal article" date="2014" name="Science">
        <title>Plant genetics. Early allopolyploid evolution in the post-Neolithic Brassica napus oilseed genome.</title>
        <authorList>
            <person name="Chalhoub B."/>
            <person name="Denoeud F."/>
            <person name="Liu S."/>
            <person name="Parkin I.A."/>
            <person name="Tang H."/>
            <person name="Wang X."/>
            <person name="Chiquet J."/>
            <person name="Belcram H."/>
            <person name="Tong C."/>
            <person name="Samans B."/>
            <person name="Correa M."/>
            <person name="Da Silva C."/>
            <person name="Just J."/>
            <person name="Falentin C."/>
            <person name="Koh C.S."/>
            <person name="Le Clainche I."/>
            <person name="Bernard M."/>
            <person name="Bento P."/>
            <person name="Noel B."/>
            <person name="Labadie K."/>
            <person name="Alberti A."/>
            <person name="Charles M."/>
            <person name="Arnaud D."/>
            <person name="Guo H."/>
            <person name="Daviaud C."/>
            <person name="Alamery S."/>
            <person name="Jabbari K."/>
            <person name="Zhao M."/>
            <person name="Edger P.P."/>
            <person name="Chelaifa H."/>
            <person name="Tack D."/>
            <person name="Lassalle G."/>
            <person name="Mestiri I."/>
            <person name="Schnel N."/>
            <person name="Le Paslier M.C."/>
            <person name="Fan G."/>
            <person name="Renault V."/>
            <person name="Bayer P.E."/>
            <person name="Golicz A.A."/>
            <person name="Manoli S."/>
            <person name="Lee T.H."/>
            <person name="Thi V.H."/>
            <person name="Chalabi S."/>
            <person name="Hu Q."/>
            <person name="Fan C."/>
            <person name="Tollenaere R."/>
            <person name="Lu Y."/>
            <person name="Battail C."/>
            <person name="Shen J."/>
            <person name="Sidebottom C.H."/>
            <person name="Wang X."/>
            <person name="Canaguier A."/>
            <person name="Chauveau A."/>
            <person name="Berard A."/>
            <person name="Deniot G."/>
            <person name="Guan M."/>
            <person name="Liu Z."/>
            <person name="Sun F."/>
            <person name="Lim Y.P."/>
            <person name="Lyons E."/>
            <person name="Town C.D."/>
            <person name="Bancroft I."/>
            <person name="Wang X."/>
            <person name="Meng J."/>
            <person name="Ma J."/>
            <person name="Pires J.C."/>
            <person name="King G.J."/>
            <person name="Brunel D."/>
            <person name="Delourme R."/>
            <person name="Renard M."/>
            <person name="Aury J.M."/>
            <person name="Adams K.L."/>
            <person name="Batley J."/>
            <person name="Snowdon R.J."/>
            <person name="Tost J."/>
            <person name="Edwards D."/>
            <person name="Zhou Y."/>
            <person name="Hua W."/>
            <person name="Sharpe A.G."/>
            <person name="Paterson A.H."/>
            <person name="Guan C."/>
            <person name="Wincker P."/>
        </authorList>
    </citation>
    <scope>NUCLEOTIDE SEQUENCE [LARGE SCALE GENOMIC DNA]</scope>
    <source>
        <strain evidence="8">cv. Darmor-bzh</strain>
    </source>
</reference>
<evidence type="ECO:0000313" key="7">
    <source>
        <dbReference type="EMBL" id="CDY63012.1"/>
    </source>
</evidence>
<dbReference type="GO" id="GO:0000981">
    <property type="term" value="F:DNA-binding transcription factor activity, RNA polymerase II-specific"/>
    <property type="evidence" value="ECO:0000318"/>
    <property type="project" value="GO_Central"/>
</dbReference>
<keyword evidence="2" id="KW-0805">Transcription regulation</keyword>
<name>A0A078JAX5_BRANA</name>
<keyword evidence="8" id="KW-1185">Reference proteome</keyword>
<dbReference type="AlphaFoldDB" id="A0A078JAX5"/>
<dbReference type="Gene3D" id="3.40.1810.10">
    <property type="entry name" value="Transcription factor, MADS-box"/>
    <property type="match status" value="1"/>
</dbReference>
<protein>
    <submittedName>
        <fullName evidence="7">BnaC06g40940D protein</fullName>
    </submittedName>
</protein>
<dbReference type="PaxDb" id="3708-A0A078JAX5"/>
<gene>
    <name evidence="7" type="primary">BnaC06g40940D</name>
    <name evidence="7" type="ORF">GSBRNA2T00037853001</name>
</gene>
<dbReference type="Pfam" id="PF00319">
    <property type="entry name" value="SRF-TF"/>
    <property type="match status" value="1"/>
</dbReference>
<dbReference type="GO" id="GO:0006357">
    <property type="term" value="P:regulation of transcription by RNA polymerase II"/>
    <property type="evidence" value="ECO:0000318"/>
    <property type="project" value="GO_Central"/>
</dbReference>
<dbReference type="PROSITE" id="PS50066">
    <property type="entry name" value="MADS_BOX_2"/>
    <property type="match status" value="1"/>
</dbReference>